<dbReference type="GO" id="GO:0005794">
    <property type="term" value="C:Golgi apparatus"/>
    <property type="evidence" value="ECO:0007669"/>
    <property type="project" value="TreeGrafter"/>
</dbReference>
<proteinExistence type="inferred from homology"/>
<sequence>MATTRASGDPRGFYARVGTDTWESVRNQGMAHLASLRPWREMCDMTRATLPDSIHTFSARLSRNLTYFFANYLVFVLVLTVWFLLQNLLLTLALGAIVAAWRWIVTLDPAHPVQVGGYTATTTQLYGILGVAAFCVVFLFGFGSAVLYLFTASATCIMLHAGCMEPPLVNDFEETV</sequence>
<dbReference type="EMBL" id="ML014375">
    <property type="protein sequence ID" value="RKO98711.1"/>
    <property type="molecule type" value="Genomic_DNA"/>
</dbReference>
<evidence type="ECO:0000256" key="4">
    <source>
        <dbReference type="ARBA" id="ARBA00023136"/>
    </source>
</evidence>
<organism evidence="6 7">
    <name type="scientific">Caulochytrium protostelioides</name>
    <dbReference type="NCBI Taxonomy" id="1555241"/>
    <lineage>
        <taxon>Eukaryota</taxon>
        <taxon>Fungi</taxon>
        <taxon>Fungi incertae sedis</taxon>
        <taxon>Chytridiomycota</taxon>
        <taxon>Chytridiomycota incertae sedis</taxon>
        <taxon>Chytridiomycetes</taxon>
        <taxon>Caulochytriales</taxon>
        <taxon>Caulochytriaceae</taxon>
        <taxon>Caulochytrium</taxon>
    </lineage>
</organism>
<evidence type="ECO:0000256" key="3">
    <source>
        <dbReference type="ARBA" id="ARBA00022989"/>
    </source>
</evidence>
<dbReference type="GO" id="GO:0016020">
    <property type="term" value="C:membrane"/>
    <property type="evidence" value="ECO:0007669"/>
    <property type="project" value="UniProtKB-SubCell"/>
</dbReference>
<keyword evidence="3 5" id="KW-1133">Transmembrane helix</keyword>
<evidence type="ECO:0000313" key="6">
    <source>
        <dbReference type="EMBL" id="RKO98711.1"/>
    </source>
</evidence>
<accession>A0A4P9WYX2</accession>
<keyword evidence="4 5" id="KW-0472">Membrane</keyword>
<gene>
    <name evidence="6" type="ORF">CXG81DRAFT_28483</name>
</gene>
<evidence type="ECO:0000313" key="7">
    <source>
        <dbReference type="Proteomes" id="UP000274922"/>
    </source>
</evidence>
<keyword evidence="2 5" id="KW-0812">Transmembrane</keyword>
<evidence type="ECO:0000256" key="2">
    <source>
        <dbReference type="ARBA" id="ARBA00022692"/>
    </source>
</evidence>
<evidence type="ECO:0000256" key="5">
    <source>
        <dbReference type="RuleBase" id="RU363107"/>
    </source>
</evidence>
<comment type="similarity">
    <text evidence="5">Belongs to the PRA1 family.</text>
</comment>
<dbReference type="PANTHER" id="PTHR19317">
    <property type="entry name" value="PRENYLATED RAB ACCEPTOR 1-RELATED"/>
    <property type="match status" value="1"/>
</dbReference>
<dbReference type="AlphaFoldDB" id="A0A4P9WYX2"/>
<feature type="transmembrane region" description="Helical" evidence="5">
    <location>
        <begin position="125"/>
        <end position="150"/>
    </location>
</feature>
<name>A0A4P9WYX2_9FUNG</name>
<dbReference type="Pfam" id="PF03208">
    <property type="entry name" value="PRA1"/>
    <property type="match status" value="1"/>
</dbReference>
<comment type="subcellular location">
    <subcellularLocation>
        <location evidence="1 5">Membrane</location>
        <topology evidence="1 5">Multi-pass membrane protein</topology>
    </subcellularLocation>
</comment>
<dbReference type="OrthoDB" id="63113at2759"/>
<reference evidence="7" key="1">
    <citation type="journal article" date="2018" name="Nat. Microbiol.">
        <title>Leveraging single-cell genomics to expand the fungal tree of life.</title>
        <authorList>
            <person name="Ahrendt S.R."/>
            <person name="Quandt C.A."/>
            <person name="Ciobanu D."/>
            <person name="Clum A."/>
            <person name="Salamov A."/>
            <person name="Andreopoulos B."/>
            <person name="Cheng J.F."/>
            <person name="Woyke T."/>
            <person name="Pelin A."/>
            <person name="Henrissat B."/>
            <person name="Reynolds N.K."/>
            <person name="Benny G.L."/>
            <person name="Smith M.E."/>
            <person name="James T.Y."/>
            <person name="Grigoriev I.V."/>
        </authorList>
    </citation>
    <scope>NUCLEOTIDE SEQUENCE [LARGE SCALE GENOMIC DNA]</scope>
    <source>
        <strain evidence="7">ATCC 52028</strain>
    </source>
</reference>
<protein>
    <recommendedName>
        <fullName evidence="5">PRA1 family protein</fullName>
    </recommendedName>
</protein>
<dbReference type="Proteomes" id="UP000274922">
    <property type="component" value="Unassembled WGS sequence"/>
</dbReference>
<dbReference type="InterPro" id="IPR004895">
    <property type="entry name" value="Prenylated_rab_accept_PRA1"/>
</dbReference>
<keyword evidence="7" id="KW-1185">Reference proteome</keyword>
<feature type="transmembrane region" description="Helical" evidence="5">
    <location>
        <begin position="65"/>
        <end position="83"/>
    </location>
</feature>
<dbReference type="PANTHER" id="PTHR19317:SF0">
    <property type="entry name" value="PRENYLATED RAB ACCEPTOR PROTEIN 1"/>
    <property type="match status" value="1"/>
</dbReference>
<evidence type="ECO:0000256" key="1">
    <source>
        <dbReference type="ARBA" id="ARBA00004141"/>
    </source>
</evidence>
<dbReference type="STRING" id="1555241.A0A4P9WYX2"/>